<dbReference type="InterPro" id="IPR004686">
    <property type="entry name" value="Mtc"/>
</dbReference>
<keyword evidence="4 9" id="KW-0812">Transmembrane</keyword>
<dbReference type="Ensembl" id="ENSSPUT00000003146.1">
    <property type="protein sequence ID" value="ENSSPUP00000002961.1"/>
    <property type="gene ID" value="ENSSPUG00000002301.1"/>
</dbReference>
<name>A0A8D0GC94_SPHPU</name>
<dbReference type="GO" id="GO:0005743">
    <property type="term" value="C:mitochondrial inner membrane"/>
    <property type="evidence" value="ECO:0007669"/>
    <property type="project" value="TreeGrafter"/>
</dbReference>
<evidence type="ECO:0000256" key="3">
    <source>
        <dbReference type="ARBA" id="ARBA00022448"/>
    </source>
</evidence>
<evidence type="ECO:0000256" key="2">
    <source>
        <dbReference type="ARBA" id="ARBA00005974"/>
    </source>
</evidence>
<evidence type="ECO:0000256" key="5">
    <source>
        <dbReference type="ARBA" id="ARBA00022970"/>
    </source>
</evidence>
<dbReference type="GO" id="GO:1990542">
    <property type="term" value="P:mitochondrial transmembrane transport"/>
    <property type="evidence" value="ECO:0007669"/>
    <property type="project" value="TreeGrafter"/>
</dbReference>
<keyword evidence="7" id="KW-0496">Mitochondrion</keyword>
<dbReference type="AlphaFoldDB" id="A0A8D0GC94"/>
<evidence type="ECO:0008006" key="12">
    <source>
        <dbReference type="Google" id="ProtNLM"/>
    </source>
</evidence>
<evidence type="ECO:0000256" key="1">
    <source>
        <dbReference type="ARBA" id="ARBA00004225"/>
    </source>
</evidence>
<evidence type="ECO:0000313" key="11">
    <source>
        <dbReference type="Proteomes" id="UP000694392"/>
    </source>
</evidence>
<feature type="transmembrane region" description="Helical" evidence="9">
    <location>
        <begin position="69"/>
        <end position="90"/>
    </location>
</feature>
<comment type="subcellular location">
    <subcellularLocation>
        <location evidence="1">Mitochondrion membrane</location>
        <topology evidence="1">Multi-pass membrane protein</topology>
    </subcellularLocation>
</comment>
<dbReference type="PANTHER" id="PTHR11153:SF3">
    <property type="entry name" value="SIDEROFLEXIN-4"/>
    <property type="match status" value="1"/>
</dbReference>
<evidence type="ECO:0000256" key="8">
    <source>
        <dbReference type="ARBA" id="ARBA00023136"/>
    </source>
</evidence>
<proteinExistence type="inferred from homology"/>
<reference evidence="10" key="1">
    <citation type="submission" date="2025-08" db="UniProtKB">
        <authorList>
            <consortium name="Ensembl"/>
        </authorList>
    </citation>
    <scope>IDENTIFICATION</scope>
</reference>
<dbReference type="PANTHER" id="PTHR11153">
    <property type="entry name" value="SIDEROFLEXIN"/>
    <property type="match status" value="1"/>
</dbReference>
<dbReference type="Pfam" id="PF03820">
    <property type="entry name" value="SFXNs"/>
    <property type="match status" value="1"/>
</dbReference>
<evidence type="ECO:0000256" key="4">
    <source>
        <dbReference type="ARBA" id="ARBA00022692"/>
    </source>
</evidence>
<feature type="transmembrane region" description="Helical" evidence="9">
    <location>
        <begin position="102"/>
        <end position="123"/>
    </location>
</feature>
<evidence type="ECO:0000256" key="9">
    <source>
        <dbReference type="SAM" id="Phobius"/>
    </source>
</evidence>
<evidence type="ECO:0000256" key="6">
    <source>
        <dbReference type="ARBA" id="ARBA00022989"/>
    </source>
</evidence>
<reference evidence="10" key="2">
    <citation type="submission" date="2025-09" db="UniProtKB">
        <authorList>
            <consortium name="Ensembl"/>
        </authorList>
    </citation>
    <scope>IDENTIFICATION</scope>
</reference>
<comment type="similarity">
    <text evidence="2">Belongs to the sideroflexin family.</text>
</comment>
<keyword evidence="3" id="KW-0813">Transport</keyword>
<evidence type="ECO:0000313" key="10">
    <source>
        <dbReference type="Ensembl" id="ENSSPUP00000002961.1"/>
    </source>
</evidence>
<keyword evidence="6 9" id="KW-1133">Transmembrane helix</keyword>
<feature type="transmembrane region" description="Helical" evidence="9">
    <location>
        <begin position="21"/>
        <end position="38"/>
    </location>
</feature>
<protein>
    <recommendedName>
        <fullName evidence="12">Sideroflexin-4</fullName>
    </recommendedName>
</protein>
<keyword evidence="8 9" id="KW-0472">Membrane</keyword>
<dbReference type="Proteomes" id="UP000694392">
    <property type="component" value="Unplaced"/>
</dbReference>
<dbReference type="GO" id="GO:0015075">
    <property type="term" value="F:monoatomic ion transmembrane transporter activity"/>
    <property type="evidence" value="ECO:0007669"/>
    <property type="project" value="InterPro"/>
</dbReference>
<keyword evidence="5" id="KW-0029">Amino-acid transport</keyword>
<accession>A0A8D0GC94</accession>
<dbReference type="GeneTree" id="ENSGT01030000234641"/>
<keyword evidence="11" id="KW-1185">Reference proteome</keyword>
<dbReference type="OMA" id="FINAVVC"/>
<dbReference type="GO" id="GO:0006865">
    <property type="term" value="P:amino acid transport"/>
    <property type="evidence" value="ECO:0007669"/>
    <property type="project" value="UniProtKB-KW"/>
</dbReference>
<organism evidence="10 11">
    <name type="scientific">Sphenodon punctatus</name>
    <name type="common">Tuatara</name>
    <name type="synonym">Hatteria punctata</name>
    <dbReference type="NCBI Taxonomy" id="8508"/>
    <lineage>
        <taxon>Eukaryota</taxon>
        <taxon>Metazoa</taxon>
        <taxon>Chordata</taxon>
        <taxon>Craniata</taxon>
        <taxon>Vertebrata</taxon>
        <taxon>Euteleostomi</taxon>
        <taxon>Lepidosauria</taxon>
        <taxon>Sphenodontia</taxon>
        <taxon>Sphenodontidae</taxon>
        <taxon>Sphenodon</taxon>
    </lineage>
</organism>
<sequence length="156" mass="17549">MSRYQLNSPPMQTLFQKIIPAPNFAFLGAYIVLITRSLELEKGIEVMDKDGTVLGMSQNAGAKAIKETALTRATLLGTSVVVPDFLLYFLKRTNILLRNPRNLLPLKFIITIFVTGVMIPVSFSMFPQVGKIRRADLEPEILSSAEETEFFYYRGI</sequence>
<evidence type="ECO:0000256" key="7">
    <source>
        <dbReference type="ARBA" id="ARBA00023128"/>
    </source>
</evidence>